<sequence>MNKYLLMLPTLNEEEAIQALAPEIPGAFDVIVVDGGSTDRTKEVAEKLGYTFLPQKYGKGKGCGVRTGMEYFLSKDYSHFAMIDADYTNDPKELCGMLKNLKSNGTDIVLGSRDRKLQYEILGWFSLFINWSTSGITAFSYKMNLPDIQTGYWAFSRKAVKTILPLLNAKGFEIEYDMVYNSWKEGLKMDSHPVTFRERLGETKFTNYLRLKQIYFGLCYVNKSLSVMFRRKFLGNNGRSKN</sequence>
<dbReference type="Proteomes" id="UP001320159">
    <property type="component" value="Unassembled WGS sequence"/>
</dbReference>
<proteinExistence type="predicted"/>
<dbReference type="PANTHER" id="PTHR48090">
    <property type="entry name" value="UNDECAPRENYL-PHOSPHATE 4-DEOXY-4-FORMAMIDO-L-ARABINOSE TRANSFERASE-RELATED"/>
    <property type="match status" value="1"/>
</dbReference>
<evidence type="ECO:0000313" key="3">
    <source>
        <dbReference type="Proteomes" id="UP001320159"/>
    </source>
</evidence>
<evidence type="ECO:0000259" key="1">
    <source>
        <dbReference type="Pfam" id="PF00535"/>
    </source>
</evidence>
<dbReference type="CDD" id="cd04179">
    <property type="entry name" value="DPM_DPG-synthase_like"/>
    <property type="match status" value="1"/>
</dbReference>
<name>A0AAP2RAM9_9EURY</name>
<dbReference type="InterPro" id="IPR050256">
    <property type="entry name" value="Glycosyltransferase_2"/>
</dbReference>
<feature type="domain" description="Glycosyltransferase 2-like" evidence="1">
    <location>
        <begin position="8"/>
        <end position="163"/>
    </location>
</feature>
<dbReference type="EMBL" id="PGCK01000001">
    <property type="protein sequence ID" value="MCD1293813.1"/>
    <property type="molecule type" value="Genomic_DNA"/>
</dbReference>
<reference evidence="2 3" key="1">
    <citation type="submission" date="2017-11" db="EMBL/GenBank/DDBJ databases">
        <title>Isolation and Characterization of Family Methanocellaceae Species from Potential Methane Hydrate Area Offshore Southwestern Taiwan.</title>
        <authorList>
            <person name="Zhang W.-L."/>
            <person name="Chen W.-C."/>
            <person name="Lai M.-C."/>
            <person name="Chen S.-C."/>
        </authorList>
    </citation>
    <scope>NUCLEOTIDE SEQUENCE [LARGE SCALE GENOMIC DNA]</scope>
    <source>
        <strain evidence="2 3">CWC-04</strain>
    </source>
</reference>
<dbReference type="PANTHER" id="PTHR48090:SF7">
    <property type="entry name" value="RFBJ PROTEIN"/>
    <property type="match status" value="1"/>
</dbReference>
<protein>
    <submittedName>
        <fullName evidence="2">Glycosyltransferase family 2 protein</fullName>
    </submittedName>
</protein>
<organism evidence="2 3">
    <name type="scientific">Methanooceanicella nereidis</name>
    <dbReference type="NCBI Taxonomy" id="2052831"/>
    <lineage>
        <taxon>Archaea</taxon>
        <taxon>Methanobacteriati</taxon>
        <taxon>Methanobacteriota</taxon>
        <taxon>Stenosarchaea group</taxon>
        <taxon>Methanomicrobia</taxon>
        <taxon>Methanocellales</taxon>
        <taxon>Methanocellaceae</taxon>
        <taxon>Methanooceanicella</taxon>
    </lineage>
</organism>
<dbReference type="Pfam" id="PF00535">
    <property type="entry name" value="Glycos_transf_2"/>
    <property type="match status" value="1"/>
</dbReference>
<dbReference type="AlphaFoldDB" id="A0AAP2RAM9"/>
<dbReference type="InterPro" id="IPR001173">
    <property type="entry name" value="Glyco_trans_2-like"/>
</dbReference>
<gene>
    <name evidence="2" type="ORF">CUJ83_02225</name>
</gene>
<dbReference type="SUPFAM" id="SSF53448">
    <property type="entry name" value="Nucleotide-diphospho-sugar transferases"/>
    <property type="match status" value="1"/>
</dbReference>
<keyword evidence="3" id="KW-1185">Reference proteome</keyword>
<dbReference type="Gene3D" id="3.90.550.10">
    <property type="entry name" value="Spore Coat Polysaccharide Biosynthesis Protein SpsA, Chain A"/>
    <property type="match status" value="1"/>
</dbReference>
<comment type="caution">
    <text evidence="2">The sequence shown here is derived from an EMBL/GenBank/DDBJ whole genome shotgun (WGS) entry which is preliminary data.</text>
</comment>
<dbReference type="InterPro" id="IPR029044">
    <property type="entry name" value="Nucleotide-diphossugar_trans"/>
</dbReference>
<accession>A0AAP2RAM9</accession>
<evidence type="ECO:0000313" key="2">
    <source>
        <dbReference type="EMBL" id="MCD1293813.1"/>
    </source>
</evidence>